<dbReference type="AlphaFoldDB" id="A0A4R7PBD9"/>
<organism evidence="3 4">
    <name type="scientific">Panacagrimonas perspica</name>
    <dbReference type="NCBI Taxonomy" id="381431"/>
    <lineage>
        <taxon>Bacteria</taxon>
        <taxon>Pseudomonadati</taxon>
        <taxon>Pseudomonadota</taxon>
        <taxon>Gammaproteobacteria</taxon>
        <taxon>Nevskiales</taxon>
        <taxon>Nevskiaceae</taxon>
        <taxon>Panacagrimonas</taxon>
    </lineage>
</organism>
<dbReference type="Proteomes" id="UP000295341">
    <property type="component" value="Unassembled WGS sequence"/>
</dbReference>
<dbReference type="Pfam" id="PF07859">
    <property type="entry name" value="Abhydrolase_3"/>
    <property type="match status" value="1"/>
</dbReference>
<evidence type="ECO:0000313" key="3">
    <source>
        <dbReference type="EMBL" id="TDU31278.1"/>
    </source>
</evidence>
<dbReference type="Gene3D" id="3.40.50.1820">
    <property type="entry name" value="alpha/beta hydrolase"/>
    <property type="match status" value="1"/>
</dbReference>
<gene>
    <name evidence="3" type="ORF">DFR24_0642</name>
</gene>
<proteinExistence type="predicted"/>
<dbReference type="PANTHER" id="PTHR48081:SF8">
    <property type="entry name" value="ALPHA_BETA HYDROLASE FOLD-3 DOMAIN-CONTAINING PROTEIN-RELATED"/>
    <property type="match status" value="1"/>
</dbReference>
<accession>A0A4R7PBD9</accession>
<keyword evidence="1" id="KW-0378">Hydrolase</keyword>
<dbReference type="GO" id="GO:0016787">
    <property type="term" value="F:hydrolase activity"/>
    <property type="evidence" value="ECO:0007669"/>
    <property type="project" value="UniProtKB-KW"/>
</dbReference>
<protein>
    <submittedName>
        <fullName evidence="3">Acetyl esterase/lipase</fullName>
    </submittedName>
</protein>
<evidence type="ECO:0000259" key="2">
    <source>
        <dbReference type="Pfam" id="PF07859"/>
    </source>
</evidence>
<reference evidence="3 4" key="1">
    <citation type="submission" date="2019-03" db="EMBL/GenBank/DDBJ databases">
        <title>Genomic Encyclopedia of Type Strains, Phase IV (KMG-IV): sequencing the most valuable type-strain genomes for metagenomic binning, comparative biology and taxonomic classification.</title>
        <authorList>
            <person name="Goeker M."/>
        </authorList>
    </citation>
    <scope>NUCLEOTIDE SEQUENCE [LARGE SCALE GENOMIC DNA]</scope>
    <source>
        <strain evidence="3 4">DSM 26377</strain>
    </source>
</reference>
<dbReference type="SUPFAM" id="SSF53474">
    <property type="entry name" value="alpha/beta-Hydrolases"/>
    <property type="match status" value="1"/>
</dbReference>
<feature type="domain" description="Alpha/beta hydrolase fold-3" evidence="2">
    <location>
        <begin position="112"/>
        <end position="316"/>
    </location>
</feature>
<keyword evidence="4" id="KW-1185">Reference proteome</keyword>
<dbReference type="InterPro" id="IPR050300">
    <property type="entry name" value="GDXG_lipolytic_enzyme"/>
</dbReference>
<evidence type="ECO:0000256" key="1">
    <source>
        <dbReference type="ARBA" id="ARBA00022801"/>
    </source>
</evidence>
<name>A0A4R7PBD9_9GAMM</name>
<dbReference type="PANTHER" id="PTHR48081">
    <property type="entry name" value="AB HYDROLASE SUPERFAMILY PROTEIN C4A8.06C"/>
    <property type="match status" value="1"/>
</dbReference>
<comment type="caution">
    <text evidence="3">The sequence shown here is derived from an EMBL/GenBank/DDBJ whole genome shotgun (WGS) entry which is preliminary data.</text>
</comment>
<dbReference type="InterPro" id="IPR013094">
    <property type="entry name" value="AB_hydrolase_3"/>
</dbReference>
<dbReference type="InterPro" id="IPR029058">
    <property type="entry name" value="AB_hydrolase_fold"/>
</dbReference>
<evidence type="ECO:0000313" key="4">
    <source>
        <dbReference type="Proteomes" id="UP000295341"/>
    </source>
</evidence>
<sequence length="368" mass="40702">MPRSNRIGAPARAAPHCALNIRTLGPQHLSIHHKQIHISRRSRIWTTLFRWFLKPMLRHMIHGSFEKIARQQLRLAGMSCRDTAGLAQGYRIVNRVPGMTVGNFDDRSKPLILWLHGGAFILPAVPAVHLRLLALLCKELGAVGFMPDYRLAPFNRFPAALDDCERAYSGVIDLGFDPARIAIGGDSAGGNLLLGVLQRARRKGIPMPACVLPVSPATELGRIHGPPSRYQQRRRDAILPITALQRVDDLYAGDWDASDPELSPLYADYRGFPPMHFIVGAEEVLADDSIMAAQQAEAAGVDVRCDVWPVLPHAFPLFEQVFAETAVVRADMVEFLGRHLRPAPVVTAPPDLDLDRTVMVTAKDLAKR</sequence>
<dbReference type="EMBL" id="SOBT01000008">
    <property type="protein sequence ID" value="TDU31278.1"/>
    <property type="molecule type" value="Genomic_DNA"/>
</dbReference>